<protein>
    <submittedName>
        <fullName evidence="1">Putative structural protein</fullName>
    </submittedName>
</protein>
<dbReference type="SUPFAM" id="SSF51126">
    <property type="entry name" value="Pectin lyase-like"/>
    <property type="match status" value="1"/>
</dbReference>
<dbReference type="EMBL" id="MT142379">
    <property type="protein sequence ID" value="QJA79400.1"/>
    <property type="molecule type" value="Genomic_DNA"/>
</dbReference>
<organism evidence="1">
    <name type="scientific">viral metagenome</name>
    <dbReference type="NCBI Taxonomy" id="1070528"/>
    <lineage>
        <taxon>unclassified sequences</taxon>
        <taxon>metagenomes</taxon>
        <taxon>organismal metagenomes</taxon>
    </lineage>
</organism>
<dbReference type="AlphaFoldDB" id="A0A6M3JB87"/>
<dbReference type="EMBL" id="MT141567">
    <property type="protein sequence ID" value="QJA67204.1"/>
    <property type="molecule type" value="Genomic_DNA"/>
</dbReference>
<accession>A0A6M3JB87</accession>
<sequence>MSISLHIKEHAVLGVTSGSGDELTTVTAPLVLTGYDISIPVATSSANGYLSSTDWSTFNGKQGALVNSAGLLAALNDETGTGLAVFNNSPTLITPALGTPSALVGTNITGTASGLTAGNVTTNANLTGPITSVGNATTITIDAVKDTHIDWGTGANQVSAVDIPIADGGGIITGTEVETALQENRTAIDLNTTHRGSNGTDHSYIDQDVTSGSTPTFTGTNFTGVPISTGISGLAANVATFLATPSSANLISAVSDETGTGSLVFATTPTLVTPEIGVATGTSLDLGGTTLLASRQITVDTGGVFNISIGSASGDDFTVDTDKFVVEGDTGNVGIGTTGPSARLHSLATTEQLRLGYDASFYNSFTVNSTGQLSIASVGGVSSFVTIHGAGTHLDLGGSAGNDFRIAGDPNGTAGKGIVLKAYNGSSWREMMTVDNVASGEPNVVLAPTNGNVGIGTTGPGSILNVAKSDSTAYATSYETGAPATTPGVQELYLDNPVDGVDNSFAGIFFRAGMTSSGSYNTARIAAVKVGTLLTDLTFMTRGVGGTLSEKMRIDNTGNVGIGTTAPDRKLEINTGAATGGIRLTYNDADGSATTYGEMLVDSSGDLAITATGGDISFGNENLSTTGSITGNSYVVADGGTIGSASDTDVMTIDASGNTTFTVFPITPSAAPDADYEVANKKYVDDNAGGASTALDNLASVQINTTLVSDADSTDDLGTTGAYWANLYADAVHYDKIGTKILSVGTGKDYTTITLAEAAVADDSGYTIEIHPGMYTETVTCSQNNIHFKAIGGPDQVTVTQANNEVFIFGAHTGCTVEGLTISVTAATTTLQNPIEGSGGGTIKNCVISWVSSTADIHGKGIEGIGGEWNIHDNIISATNTSANSDVREIWGMRVEGANNIATIYNNRITVNNSTVGAGHTYGIGMVDNTATTLIATNNHITITSAATTTGRSRGIWSIATNGYILGNKIKCTNSSTGTSAAVAINSAGATTNITGNVIYSAVTTDGDGQWLDCSAGTVNASNNTITGDAGIGTGGTLNLGGNAINGVLQSTDGSAASTGAGTIKMASANPANSAGFLKFTKNDGTVVYVPYFTDETP</sequence>
<evidence type="ECO:0000313" key="2">
    <source>
        <dbReference type="EMBL" id="QJA79400.1"/>
    </source>
</evidence>
<proteinExistence type="predicted"/>
<gene>
    <name evidence="2" type="ORF">MM415A00901_0023</name>
    <name evidence="1" type="ORF">MM415B00267_0030</name>
</gene>
<name>A0A6M3JB87_9ZZZZ</name>
<reference evidence="1" key="1">
    <citation type="submission" date="2020-03" db="EMBL/GenBank/DDBJ databases">
        <title>The deep terrestrial virosphere.</title>
        <authorList>
            <person name="Holmfeldt K."/>
            <person name="Nilsson E."/>
            <person name="Simone D."/>
            <person name="Lopez-Fernandez M."/>
            <person name="Wu X."/>
            <person name="de Brujin I."/>
            <person name="Lundin D."/>
            <person name="Andersson A."/>
            <person name="Bertilsson S."/>
            <person name="Dopson M."/>
        </authorList>
    </citation>
    <scope>NUCLEOTIDE SEQUENCE</scope>
    <source>
        <strain evidence="2">MM415A00901</strain>
        <strain evidence="1">MM415B00267</strain>
    </source>
</reference>
<dbReference type="InterPro" id="IPR011050">
    <property type="entry name" value="Pectin_lyase_fold/virulence"/>
</dbReference>
<evidence type="ECO:0000313" key="1">
    <source>
        <dbReference type="EMBL" id="QJA67204.1"/>
    </source>
</evidence>